<sequence>MWALLAVRPRSQRGMWELIVPHKTLVIVHALYVLDLPGAAQTAWVDGALVAATVTAWVLCRGWLTWRRPPTVGP</sequence>
<reference evidence="1 2" key="1">
    <citation type="submission" date="2020-08" db="EMBL/GenBank/DDBJ databases">
        <authorList>
            <person name="Mo P."/>
        </authorList>
    </citation>
    <scope>NUCLEOTIDE SEQUENCE [LARGE SCALE GENOMIC DNA]</scope>
    <source>
        <strain evidence="1 2">CGMCC 4.1532</strain>
    </source>
</reference>
<evidence type="ECO:0000313" key="1">
    <source>
        <dbReference type="EMBL" id="QNG52715.1"/>
    </source>
</evidence>
<name>A0A7G7MIV4_9PSEU</name>
<gene>
    <name evidence="1" type="ORF">H6H00_01160</name>
</gene>
<keyword evidence="2" id="KW-1185">Reference proteome</keyword>
<accession>A0A7G7MIV4</accession>
<protein>
    <submittedName>
        <fullName evidence="1">Uncharacterized protein</fullName>
    </submittedName>
</protein>
<dbReference type="RefSeq" id="WP_185719544.1">
    <property type="nucleotide sequence ID" value="NZ_BAAAWI010000001.1"/>
</dbReference>
<dbReference type="AlphaFoldDB" id="A0A7G7MIV4"/>
<organism evidence="1 2">
    <name type="scientific">Pseudonocardia petroleophila</name>
    <dbReference type="NCBI Taxonomy" id="37331"/>
    <lineage>
        <taxon>Bacteria</taxon>
        <taxon>Bacillati</taxon>
        <taxon>Actinomycetota</taxon>
        <taxon>Actinomycetes</taxon>
        <taxon>Pseudonocardiales</taxon>
        <taxon>Pseudonocardiaceae</taxon>
        <taxon>Pseudonocardia</taxon>
    </lineage>
</organism>
<evidence type="ECO:0000313" key="2">
    <source>
        <dbReference type="Proteomes" id="UP000515728"/>
    </source>
</evidence>
<dbReference type="EMBL" id="CP060131">
    <property type="protein sequence ID" value="QNG52715.1"/>
    <property type="molecule type" value="Genomic_DNA"/>
</dbReference>
<proteinExistence type="predicted"/>
<dbReference type="Proteomes" id="UP000515728">
    <property type="component" value="Chromosome"/>
</dbReference>
<dbReference type="KEGG" id="ppel:H6H00_01160"/>